<protein>
    <submittedName>
        <fullName evidence="6">OmpH family outer membrane protein</fullName>
    </submittedName>
</protein>
<dbReference type="GO" id="GO:0051082">
    <property type="term" value="F:unfolded protein binding"/>
    <property type="evidence" value="ECO:0007669"/>
    <property type="project" value="InterPro"/>
</dbReference>
<evidence type="ECO:0000256" key="5">
    <source>
        <dbReference type="SAM" id="SignalP"/>
    </source>
</evidence>
<evidence type="ECO:0000313" key="6">
    <source>
        <dbReference type="EMBL" id="QYZ71500.1"/>
    </source>
</evidence>
<reference evidence="6" key="1">
    <citation type="submission" date="2021-02" db="EMBL/GenBank/DDBJ databases">
        <title>Rhodobacter shimadae sp. nov., an aerobic anoxygenic phototrophic bacterium isolated from a hot spring.</title>
        <authorList>
            <person name="Muramatsu S."/>
            <person name="Haruta S."/>
            <person name="Hirose S."/>
            <person name="Hanada S."/>
        </authorList>
    </citation>
    <scope>NUCLEOTIDE SEQUENCE</scope>
    <source>
        <strain evidence="6">N10</strain>
    </source>
</reference>
<dbReference type="KEGG" id="nsm:JO391_08375"/>
<dbReference type="SUPFAM" id="SSF111384">
    <property type="entry name" value="OmpH-like"/>
    <property type="match status" value="1"/>
</dbReference>
<comment type="similarity">
    <text evidence="1">Belongs to the Skp family.</text>
</comment>
<evidence type="ECO:0000256" key="2">
    <source>
        <dbReference type="ARBA" id="ARBA00022729"/>
    </source>
</evidence>
<evidence type="ECO:0000256" key="1">
    <source>
        <dbReference type="ARBA" id="ARBA00009091"/>
    </source>
</evidence>
<name>A0A8G1EDB6_9RHOB</name>
<proteinExistence type="inferred from homology"/>
<dbReference type="AlphaFoldDB" id="A0A8G1EDB6"/>
<feature type="region of interest" description="Disordered" evidence="4">
    <location>
        <begin position="194"/>
        <end position="238"/>
    </location>
</feature>
<feature type="chain" id="PRO_5034764973" evidence="5">
    <location>
        <begin position="25"/>
        <end position="238"/>
    </location>
</feature>
<feature type="coiled-coil region" evidence="3">
    <location>
        <begin position="71"/>
        <end position="98"/>
    </location>
</feature>
<feature type="compositionally biased region" description="Pro residues" evidence="4">
    <location>
        <begin position="200"/>
        <end position="222"/>
    </location>
</feature>
<dbReference type="EMBL" id="CP069370">
    <property type="protein sequence ID" value="QYZ71500.1"/>
    <property type="molecule type" value="Genomic_DNA"/>
</dbReference>
<dbReference type="RefSeq" id="WP_220664072.1">
    <property type="nucleotide sequence ID" value="NZ_CP069370.1"/>
</dbReference>
<keyword evidence="7" id="KW-1185">Reference proteome</keyword>
<dbReference type="GO" id="GO:0050821">
    <property type="term" value="P:protein stabilization"/>
    <property type="evidence" value="ECO:0007669"/>
    <property type="project" value="TreeGrafter"/>
</dbReference>
<evidence type="ECO:0000313" key="7">
    <source>
        <dbReference type="Proteomes" id="UP000826300"/>
    </source>
</evidence>
<organism evidence="6 7">
    <name type="scientific">Neotabrizicola shimadae</name>
    <dbReference type="NCBI Taxonomy" id="2807096"/>
    <lineage>
        <taxon>Bacteria</taxon>
        <taxon>Pseudomonadati</taxon>
        <taxon>Pseudomonadota</taxon>
        <taxon>Alphaproteobacteria</taxon>
        <taxon>Rhodobacterales</taxon>
        <taxon>Paracoccaceae</taxon>
        <taxon>Neotabrizicola</taxon>
    </lineage>
</organism>
<dbReference type="Proteomes" id="UP000826300">
    <property type="component" value="Chromosome"/>
</dbReference>
<keyword evidence="3" id="KW-0175">Coiled coil</keyword>
<dbReference type="InterPro" id="IPR005632">
    <property type="entry name" value="Chaperone_Skp"/>
</dbReference>
<dbReference type="Pfam" id="PF03938">
    <property type="entry name" value="OmpH"/>
    <property type="match status" value="1"/>
</dbReference>
<dbReference type="Gene3D" id="3.30.910.20">
    <property type="entry name" value="Skp domain"/>
    <property type="match status" value="1"/>
</dbReference>
<dbReference type="InterPro" id="IPR024930">
    <property type="entry name" value="Skp_dom_sf"/>
</dbReference>
<gene>
    <name evidence="6" type="ORF">JO391_08375</name>
</gene>
<evidence type="ECO:0000256" key="3">
    <source>
        <dbReference type="SAM" id="Coils"/>
    </source>
</evidence>
<dbReference type="SMART" id="SM00935">
    <property type="entry name" value="OmpH"/>
    <property type="match status" value="1"/>
</dbReference>
<dbReference type="GO" id="GO:0005829">
    <property type="term" value="C:cytosol"/>
    <property type="evidence" value="ECO:0007669"/>
    <property type="project" value="TreeGrafter"/>
</dbReference>
<dbReference type="PANTHER" id="PTHR35089:SF1">
    <property type="entry name" value="CHAPERONE PROTEIN SKP"/>
    <property type="match status" value="1"/>
</dbReference>
<keyword evidence="2 5" id="KW-0732">Signal</keyword>
<accession>A0A8G1EDB6</accession>
<dbReference type="PANTHER" id="PTHR35089">
    <property type="entry name" value="CHAPERONE PROTEIN SKP"/>
    <property type="match status" value="1"/>
</dbReference>
<feature type="signal peptide" evidence="5">
    <location>
        <begin position="1"/>
        <end position="24"/>
    </location>
</feature>
<sequence length="238" mass="25190">MRADRPARALCPALLALVLASAGAATGQEAAEPPAAAPPAAAAPAQAETLRVLTLDRERLFSGTGFGQAVIARFEAEAKALQAENRRIDAALEAEERTLTERRATVSPEEFRALAADFDSRVEKLRSAQEAKSRDLSRQRDEARQQFYDTALPVLGKLMTERGAVAIIDRTALVISFERIDITDEAIARIDEVLGNGGQAPPPAEDSAPPTEPAQGPMPAPGPEEAATPDPTPPASQP</sequence>
<evidence type="ECO:0000256" key="4">
    <source>
        <dbReference type="SAM" id="MobiDB-lite"/>
    </source>
</evidence>